<keyword evidence="4" id="KW-1185">Reference proteome</keyword>
<dbReference type="Proteomes" id="UP001501303">
    <property type="component" value="Unassembled WGS sequence"/>
</dbReference>
<sequence>MTPGELPPGLQDLSGHRGPAGAVPGAGRAAGWARGAGIAGVAIGVVATGMAVERMTVHRGVRRRAQLALDAAGPYGSLRGTPGVAHADDGTELYYETDEPGAYDPPGGDGAGGPVAGPVDGRLAAGTDPGAAAGRPTVVFSHGYCLHQDVWHFQRAALRGAVRAVYWDHRSHGRSERGRTQRESGRPVSIDQLGRDLRAVLDAAVPEGPVVLVGHSMGGMTMMALAERYPRYVARRVAGAAFLGTSAGGLAEVTYGFPAPAVRVVRKVVPGVLRALGSQPGIVDRGRRLAGELYAGLIRRYAFGEPRDIDPGVARFAERLIESVPLDVVAEFYPAFSGHERLRALAAAFDGEAPVLLLAGERDEVTPPEHTGRMAAVLPRAETVVLPGAGHLALLEHPREVSDHLAALVTRSMRRHEPVPPPRGGPDGRRPDHGHRS</sequence>
<feature type="region of interest" description="Disordered" evidence="1">
    <location>
        <begin position="412"/>
        <end position="437"/>
    </location>
</feature>
<proteinExistence type="predicted"/>
<dbReference type="InterPro" id="IPR000073">
    <property type="entry name" value="AB_hydrolase_1"/>
</dbReference>
<evidence type="ECO:0000313" key="3">
    <source>
        <dbReference type="EMBL" id="GAA1920416.1"/>
    </source>
</evidence>
<accession>A0ABN2PHF0</accession>
<feature type="domain" description="AB hydrolase-1" evidence="2">
    <location>
        <begin position="136"/>
        <end position="398"/>
    </location>
</feature>
<comment type="caution">
    <text evidence="3">The sequence shown here is derived from an EMBL/GenBank/DDBJ whole genome shotgun (WGS) entry which is preliminary data.</text>
</comment>
<dbReference type="PANTHER" id="PTHR43433:SF1">
    <property type="entry name" value="BLL5160 PROTEIN"/>
    <property type="match status" value="1"/>
</dbReference>
<dbReference type="EMBL" id="BAAAMJ010000031">
    <property type="protein sequence ID" value="GAA1920416.1"/>
    <property type="molecule type" value="Genomic_DNA"/>
</dbReference>
<dbReference type="InterPro" id="IPR050471">
    <property type="entry name" value="AB_hydrolase"/>
</dbReference>
<name>A0ABN2PHF0_9ACTN</name>
<feature type="region of interest" description="Disordered" evidence="1">
    <location>
        <begin position="169"/>
        <end position="188"/>
    </location>
</feature>
<protein>
    <submittedName>
        <fullName evidence="3">Alpha/beta hydrolase</fullName>
    </submittedName>
</protein>
<dbReference type="Pfam" id="PF00561">
    <property type="entry name" value="Abhydrolase_1"/>
    <property type="match status" value="1"/>
</dbReference>
<feature type="region of interest" description="Disordered" evidence="1">
    <location>
        <begin position="1"/>
        <end position="28"/>
    </location>
</feature>
<evidence type="ECO:0000259" key="2">
    <source>
        <dbReference type="Pfam" id="PF00561"/>
    </source>
</evidence>
<evidence type="ECO:0000256" key="1">
    <source>
        <dbReference type="SAM" id="MobiDB-lite"/>
    </source>
</evidence>
<gene>
    <name evidence="3" type="ORF">GCM10009716_31280</name>
</gene>
<feature type="region of interest" description="Disordered" evidence="1">
    <location>
        <begin position="97"/>
        <end position="128"/>
    </location>
</feature>
<feature type="compositionally biased region" description="Low complexity" evidence="1">
    <location>
        <begin position="16"/>
        <end position="28"/>
    </location>
</feature>
<dbReference type="InterPro" id="IPR029058">
    <property type="entry name" value="AB_hydrolase_fold"/>
</dbReference>
<dbReference type="Gene3D" id="3.40.50.1820">
    <property type="entry name" value="alpha/beta hydrolase"/>
    <property type="match status" value="1"/>
</dbReference>
<feature type="compositionally biased region" description="Basic and acidic residues" evidence="1">
    <location>
        <begin position="169"/>
        <end position="185"/>
    </location>
</feature>
<dbReference type="SUPFAM" id="SSF53474">
    <property type="entry name" value="alpha/beta-Hydrolases"/>
    <property type="match status" value="1"/>
</dbReference>
<organism evidence="3 4">
    <name type="scientific">Streptomyces sodiiphilus</name>
    <dbReference type="NCBI Taxonomy" id="226217"/>
    <lineage>
        <taxon>Bacteria</taxon>
        <taxon>Bacillati</taxon>
        <taxon>Actinomycetota</taxon>
        <taxon>Actinomycetes</taxon>
        <taxon>Kitasatosporales</taxon>
        <taxon>Streptomycetaceae</taxon>
        <taxon>Streptomyces</taxon>
    </lineage>
</organism>
<evidence type="ECO:0000313" key="4">
    <source>
        <dbReference type="Proteomes" id="UP001501303"/>
    </source>
</evidence>
<dbReference type="GO" id="GO:0016787">
    <property type="term" value="F:hydrolase activity"/>
    <property type="evidence" value="ECO:0007669"/>
    <property type="project" value="UniProtKB-KW"/>
</dbReference>
<dbReference type="PANTHER" id="PTHR43433">
    <property type="entry name" value="HYDROLASE, ALPHA/BETA FOLD FAMILY PROTEIN"/>
    <property type="match status" value="1"/>
</dbReference>
<keyword evidence="3" id="KW-0378">Hydrolase</keyword>
<reference evidence="3 4" key="1">
    <citation type="journal article" date="2019" name="Int. J. Syst. Evol. Microbiol.">
        <title>The Global Catalogue of Microorganisms (GCM) 10K type strain sequencing project: providing services to taxonomists for standard genome sequencing and annotation.</title>
        <authorList>
            <consortium name="The Broad Institute Genomics Platform"/>
            <consortium name="The Broad Institute Genome Sequencing Center for Infectious Disease"/>
            <person name="Wu L."/>
            <person name="Ma J."/>
        </authorList>
    </citation>
    <scope>NUCLEOTIDE SEQUENCE [LARGE SCALE GENOMIC DNA]</scope>
    <source>
        <strain evidence="3 4">JCM 13581</strain>
    </source>
</reference>